<evidence type="ECO:0000256" key="4">
    <source>
        <dbReference type="ARBA" id="ARBA00023004"/>
    </source>
</evidence>
<evidence type="ECO:0000256" key="6">
    <source>
        <dbReference type="PIRSR" id="PIRSR604574-2"/>
    </source>
</evidence>
<feature type="binding site" evidence="6">
    <location>
        <position position="130"/>
    </location>
    <ligand>
        <name>Fe cation</name>
        <dbReference type="ChEBI" id="CHEBI:24875"/>
        <note>catalytic</note>
    </ligand>
</feature>
<feature type="binding site" evidence="5">
    <location>
        <position position="66"/>
    </location>
    <ligand>
        <name>substrate</name>
    </ligand>
</feature>
<name>A0A140NTI6_PROSM</name>
<dbReference type="GO" id="GO:0035513">
    <property type="term" value="P:oxidative RNA demethylation"/>
    <property type="evidence" value="ECO:0007669"/>
    <property type="project" value="TreeGrafter"/>
</dbReference>
<dbReference type="GO" id="GO:0008198">
    <property type="term" value="F:ferrous iron binding"/>
    <property type="evidence" value="ECO:0007669"/>
    <property type="project" value="TreeGrafter"/>
</dbReference>
<dbReference type="PROSITE" id="PS51471">
    <property type="entry name" value="FE2OG_OXY"/>
    <property type="match status" value="1"/>
</dbReference>
<keyword evidence="2 8" id="KW-0223">Dioxygenase</keyword>
<dbReference type="AlphaFoldDB" id="A0A140NTI6"/>
<organism evidence="8 9">
    <name type="scientific">Providencia stuartii (strain MRSN 2154)</name>
    <dbReference type="NCBI Taxonomy" id="1157951"/>
    <lineage>
        <taxon>Bacteria</taxon>
        <taxon>Pseudomonadati</taxon>
        <taxon>Pseudomonadota</taxon>
        <taxon>Gammaproteobacteria</taxon>
        <taxon>Enterobacterales</taxon>
        <taxon>Morganellaceae</taxon>
        <taxon>Providencia</taxon>
    </lineage>
</organism>
<feature type="binding site" evidence="5">
    <location>
        <position position="132"/>
    </location>
    <ligand>
        <name>substrate</name>
    </ligand>
</feature>
<dbReference type="GO" id="GO:0005737">
    <property type="term" value="C:cytoplasm"/>
    <property type="evidence" value="ECO:0007669"/>
    <property type="project" value="TreeGrafter"/>
</dbReference>
<reference evidence="9" key="2">
    <citation type="submission" date="2012-04" db="EMBL/GenBank/DDBJ databases">
        <title>Complete genome sequence of Providencia stuartii clinical isolate MRSN 2154.</title>
        <authorList>
            <person name="Clifford R.J."/>
            <person name="Hang J."/>
            <person name="Riley M.C."/>
            <person name="Onmus-Leone F."/>
            <person name="Kuschner R.A."/>
            <person name="Lesho E.P."/>
            <person name="Waterman P.E."/>
        </authorList>
    </citation>
    <scope>NUCLEOTIDE SEQUENCE [LARGE SCALE GENOMIC DNA]</scope>
    <source>
        <strain evidence="9">MRSN 2154</strain>
    </source>
</reference>
<dbReference type="InterPro" id="IPR037151">
    <property type="entry name" value="AlkB-like_sf"/>
</dbReference>
<dbReference type="SUPFAM" id="SSF51197">
    <property type="entry name" value="Clavaminate synthase-like"/>
    <property type="match status" value="1"/>
</dbReference>
<feature type="binding site" evidence="5">
    <location>
        <begin position="73"/>
        <end position="75"/>
    </location>
    <ligand>
        <name>substrate</name>
    </ligand>
</feature>
<dbReference type="GO" id="GO:0035515">
    <property type="term" value="F:oxidative RNA demethylase activity"/>
    <property type="evidence" value="ECO:0007669"/>
    <property type="project" value="TreeGrafter"/>
</dbReference>
<dbReference type="RefSeq" id="WP_004919878.1">
    <property type="nucleotide sequence ID" value="NC_017731.1"/>
</dbReference>
<sequence length="210" mass="23439">MLFSDEDNRLLIAEDAFLLKGFLLGNGQALISALDEVVEQSPFRYMVTPGGYGMSVAMTNCGPWGWVTDHKGYRYQKSDPVTNKPWPEMPTIFIELARKAAEMAGFYHFSPDACLINRYSVGAKLSLHQDKDEMDFSQPIVSFSLGLPATFDFGGLTREAPKTALLLEHGDVVVWGGKSRLNYHGVRSIKAGCHPVLGEFRINITFRRCQ</sequence>
<evidence type="ECO:0000313" key="9">
    <source>
        <dbReference type="Proteomes" id="UP000005012"/>
    </source>
</evidence>
<dbReference type="Gene3D" id="2.60.120.590">
    <property type="entry name" value="Alpha-ketoglutarate-dependent dioxygenase AlkB-like"/>
    <property type="match status" value="1"/>
</dbReference>
<comment type="cofactor">
    <cofactor evidence="6">
        <name>Fe(2+)</name>
        <dbReference type="ChEBI" id="CHEBI:29033"/>
    </cofactor>
    <text evidence="6">Binds 1 Fe(2+) ion per subunit.</text>
</comment>
<feature type="binding site" evidence="6">
    <location>
        <position position="184"/>
    </location>
    <ligand>
        <name>Fe cation</name>
        <dbReference type="ChEBI" id="CHEBI:24875"/>
        <note>catalytic</note>
    </ligand>
</feature>
<dbReference type="GO" id="GO:0035516">
    <property type="term" value="F:broad specificity oxidative DNA demethylase activity"/>
    <property type="evidence" value="ECO:0007669"/>
    <property type="project" value="TreeGrafter"/>
</dbReference>
<dbReference type="InterPro" id="IPR005123">
    <property type="entry name" value="Oxoglu/Fe-dep_dioxygenase_dom"/>
</dbReference>
<dbReference type="GeneID" id="93519287"/>
<evidence type="ECO:0000256" key="3">
    <source>
        <dbReference type="ARBA" id="ARBA00023002"/>
    </source>
</evidence>
<dbReference type="OrthoDB" id="9796932at2"/>
<dbReference type="EMBL" id="CP003488">
    <property type="protein sequence ID" value="AFH95978.1"/>
    <property type="molecule type" value="Genomic_DNA"/>
</dbReference>
<feature type="domain" description="Fe2OG dioxygenase" evidence="7">
    <location>
        <begin position="110"/>
        <end position="210"/>
    </location>
</feature>
<dbReference type="PANTHER" id="PTHR16557:SF2">
    <property type="entry name" value="NUCLEIC ACID DIOXYGENASE ALKBH1"/>
    <property type="match status" value="1"/>
</dbReference>
<evidence type="ECO:0000256" key="5">
    <source>
        <dbReference type="PIRSR" id="PIRSR604574-1"/>
    </source>
</evidence>
<keyword evidence="3" id="KW-0560">Oxidoreductase</keyword>
<feature type="binding site" evidence="5">
    <location>
        <position position="158"/>
    </location>
    <ligand>
        <name>substrate</name>
    </ligand>
</feature>
<feature type="binding site" evidence="6">
    <location>
        <position position="128"/>
    </location>
    <ligand>
        <name>Fe cation</name>
        <dbReference type="ChEBI" id="CHEBI:24875"/>
        <note>catalytic</note>
    </ligand>
</feature>
<dbReference type="PATRIC" id="fig|1157951.4.peg.4218"/>
<keyword evidence="4 6" id="KW-0408">Iron</keyword>
<dbReference type="PANTHER" id="PTHR16557">
    <property type="entry name" value="ALKYLATED DNA REPAIR PROTEIN ALKB-RELATED"/>
    <property type="match status" value="1"/>
</dbReference>
<evidence type="ECO:0000259" key="7">
    <source>
        <dbReference type="PROSITE" id="PS51471"/>
    </source>
</evidence>
<dbReference type="KEGG" id="psi:S70_20995"/>
<evidence type="ECO:0000256" key="2">
    <source>
        <dbReference type="ARBA" id="ARBA00022964"/>
    </source>
</evidence>
<feature type="binding site" evidence="5">
    <location>
        <begin position="117"/>
        <end position="119"/>
    </location>
    <ligand>
        <name>2-oxoglutarate</name>
        <dbReference type="ChEBI" id="CHEBI:16810"/>
    </ligand>
</feature>
<keyword evidence="1 6" id="KW-0479">Metal-binding</keyword>
<dbReference type="NCBIfam" id="NF011930">
    <property type="entry name" value="PRK15401.1"/>
    <property type="match status" value="1"/>
</dbReference>
<dbReference type="Pfam" id="PF13532">
    <property type="entry name" value="2OG-FeII_Oxy_2"/>
    <property type="match status" value="1"/>
</dbReference>
<evidence type="ECO:0000313" key="8">
    <source>
        <dbReference type="EMBL" id="AFH95978.1"/>
    </source>
</evidence>
<dbReference type="HOGENOM" id="CLU_039677_1_1_6"/>
<gene>
    <name evidence="8" type="ordered locus">S70_20995</name>
</gene>
<dbReference type="Proteomes" id="UP000005012">
    <property type="component" value="Chromosome"/>
</dbReference>
<evidence type="ECO:0000256" key="1">
    <source>
        <dbReference type="ARBA" id="ARBA00022723"/>
    </source>
</evidence>
<feature type="binding site" evidence="5">
    <location>
        <begin position="201"/>
        <end position="207"/>
    </location>
    <ligand>
        <name>2-oxoglutarate</name>
        <dbReference type="ChEBI" id="CHEBI:16810"/>
    </ligand>
</feature>
<accession>A0A140NTI6</accession>
<protein>
    <submittedName>
        <fullName evidence="8">Alpha-ketoglutarate-dependent dioxygenase AlkB</fullName>
    </submittedName>
</protein>
<dbReference type="InterPro" id="IPR004574">
    <property type="entry name" value="Alkb"/>
</dbReference>
<dbReference type="InterPro" id="IPR027450">
    <property type="entry name" value="AlkB-like"/>
</dbReference>
<proteinExistence type="predicted"/>
<reference evidence="8 9" key="1">
    <citation type="journal article" date="2012" name="J. Bacteriol.">
        <title>Complete Genome Sequence of Providencia stuartii Clinical Isolate MRSN 2154.</title>
        <authorList>
            <person name="Clifford R.J."/>
            <person name="Hang J."/>
            <person name="Riley M.C."/>
            <person name="Onmus-Leone F."/>
            <person name="Kuschner R.A."/>
            <person name="Lesho E.P."/>
            <person name="Waterman P.E."/>
        </authorList>
    </citation>
    <scope>NUCLEOTIDE SEQUENCE [LARGE SCALE GENOMIC DNA]</scope>
    <source>
        <strain evidence="8 9">MRSN 2154</strain>
    </source>
</reference>